<evidence type="ECO:0000256" key="3">
    <source>
        <dbReference type="ARBA" id="ARBA00022448"/>
    </source>
</evidence>
<evidence type="ECO:0000256" key="1">
    <source>
        <dbReference type="ARBA" id="ARBA00004651"/>
    </source>
</evidence>
<keyword evidence="4" id="KW-1003">Cell membrane</keyword>
<dbReference type="PROSITE" id="PS00217">
    <property type="entry name" value="SUGAR_TRANSPORT_2"/>
    <property type="match status" value="1"/>
</dbReference>
<proteinExistence type="inferred from homology"/>
<evidence type="ECO:0000256" key="4">
    <source>
        <dbReference type="ARBA" id="ARBA00022475"/>
    </source>
</evidence>
<feature type="transmembrane region" description="Helical" evidence="9">
    <location>
        <begin position="71"/>
        <end position="96"/>
    </location>
</feature>
<feature type="transmembrane region" description="Helical" evidence="9">
    <location>
        <begin position="411"/>
        <end position="432"/>
    </location>
</feature>
<dbReference type="FunFam" id="1.20.1250.20:FF:000001">
    <property type="entry name" value="Dicarboxylate MFS transporter"/>
    <property type="match status" value="1"/>
</dbReference>
<feature type="transmembrane region" description="Helical" evidence="9">
    <location>
        <begin position="252"/>
        <end position="273"/>
    </location>
</feature>
<dbReference type="InterPro" id="IPR051084">
    <property type="entry name" value="H+-coupled_symporters"/>
</dbReference>
<keyword evidence="7 9" id="KW-1133">Transmembrane helix</keyword>
<feature type="transmembrane region" description="Helical" evidence="9">
    <location>
        <begin position="347"/>
        <end position="370"/>
    </location>
</feature>
<keyword evidence="8 9" id="KW-0472">Membrane</keyword>
<dbReference type="GO" id="GO:0015293">
    <property type="term" value="F:symporter activity"/>
    <property type="evidence" value="ECO:0007669"/>
    <property type="project" value="UniProtKB-KW"/>
</dbReference>
<dbReference type="Pfam" id="PF07690">
    <property type="entry name" value="MFS_1"/>
    <property type="match status" value="1"/>
</dbReference>
<dbReference type="Gene3D" id="1.20.1250.20">
    <property type="entry name" value="MFS general substrate transporter like domains"/>
    <property type="match status" value="2"/>
</dbReference>
<organism evidence="11 12">
    <name type="scientific">Paraburkholderia antibiotica</name>
    <dbReference type="NCBI Taxonomy" id="2728839"/>
    <lineage>
        <taxon>Bacteria</taxon>
        <taxon>Pseudomonadati</taxon>
        <taxon>Pseudomonadota</taxon>
        <taxon>Betaproteobacteria</taxon>
        <taxon>Burkholderiales</taxon>
        <taxon>Burkholderiaceae</taxon>
        <taxon>Paraburkholderia</taxon>
    </lineage>
</organism>
<evidence type="ECO:0000256" key="2">
    <source>
        <dbReference type="ARBA" id="ARBA00008240"/>
    </source>
</evidence>
<sequence length="438" mass="46163">MKTTCPPIAAPRDVVASNDASPASHASSHRRVILATSLGNALEFFDFTVYSFFAALIGKLFFPVSGSHGPLLLSFATFGAGFVVRPIGGIVIGAYADRRGRKAAMTLTILMMALGTVIIGLAPTYARIGVVAPLLIVVGRLIQGFSAGGEVGASTTFLMESAAPGTRGYLVSWQLASQGASALAGALCGMLLTHALSPAALESWGWRVPFLLGLLIGPVGLYIRSHLHETLHAVPHASERATAPARYDVRRIVLGTLLMVGSTSWMYILVFYLPSWLTRFAHVSGAAAFLPSGLAGLILTIASPFCGKLTDRLKSRKPILFAAGIANVLVLYPAFTLMLHASALLPILAAVALLIGLWVVANPAGFLLLLEGFPREMRGRSLGIIYSVGVTLFGGFAPFVVTWLIGATGSAYAPVWYMAACSFVSLAALTVFDERIAD</sequence>
<feature type="transmembrane region" description="Helical" evidence="9">
    <location>
        <begin position="382"/>
        <end position="405"/>
    </location>
</feature>
<evidence type="ECO:0000256" key="7">
    <source>
        <dbReference type="ARBA" id="ARBA00022989"/>
    </source>
</evidence>
<dbReference type="GO" id="GO:0005886">
    <property type="term" value="C:plasma membrane"/>
    <property type="evidence" value="ECO:0007669"/>
    <property type="project" value="UniProtKB-SubCell"/>
</dbReference>
<dbReference type="PANTHER" id="PTHR43528">
    <property type="entry name" value="ALPHA-KETOGLUTARATE PERMEASE"/>
    <property type="match status" value="1"/>
</dbReference>
<evidence type="ECO:0000256" key="9">
    <source>
        <dbReference type="SAM" id="Phobius"/>
    </source>
</evidence>
<evidence type="ECO:0000256" key="6">
    <source>
        <dbReference type="ARBA" id="ARBA00022847"/>
    </source>
</evidence>
<feature type="transmembrane region" description="Helical" evidence="9">
    <location>
        <begin position="285"/>
        <end position="307"/>
    </location>
</feature>
<feature type="domain" description="Major facilitator superfamily (MFS) profile" evidence="10">
    <location>
        <begin position="32"/>
        <end position="437"/>
    </location>
</feature>
<comment type="caution">
    <text evidence="11">The sequence shown here is derived from an EMBL/GenBank/DDBJ whole genome shotgun (WGS) entry which is preliminary data.</text>
</comment>
<name>A0A7Y0A2P6_9BURK</name>
<reference evidence="11 12" key="1">
    <citation type="submission" date="2020-04" db="EMBL/GenBank/DDBJ databases">
        <title>Paraburkholderia sp. G-4-1-8 isolated from soil.</title>
        <authorList>
            <person name="Dahal R.H."/>
        </authorList>
    </citation>
    <scope>NUCLEOTIDE SEQUENCE [LARGE SCALE GENOMIC DNA]</scope>
    <source>
        <strain evidence="11 12">G-4-1-8</strain>
    </source>
</reference>
<dbReference type="SUPFAM" id="SSF103473">
    <property type="entry name" value="MFS general substrate transporter"/>
    <property type="match status" value="1"/>
</dbReference>
<keyword evidence="5 9" id="KW-0812">Transmembrane</keyword>
<evidence type="ECO:0000256" key="8">
    <source>
        <dbReference type="ARBA" id="ARBA00023136"/>
    </source>
</evidence>
<evidence type="ECO:0000259" key="10">
    <source>
        <dbReference type="PROSITE" id="PS50850"/>
    </source>
</evidence>
<dbReference type="RefSeq" id="WP_169501571.1">
    <property type="nucleotide sequence ID" value="NZ_JABBFZ010000038.1"/>
</dbReference>
<keyword evidence="6" id="KW-0769">Symport</keyword>
<dbReference type="PROSITE" id="PS50850">
    <property type="entry name" value="MFS"/>
    <property type="match status" value="1"/>
</dbReference>
<feature type="transmembrane region" description="Helical" evidence="9">
    <location>
        <begin position="204"/>
        <end position="223"/>
    </location>
</feature>
<evidence type="ECO:0000256" key="5">
    <source>
        <dbReference type="ARBA" id="ARBA00022692"/>
    </source>
</evidence>
<dbReference type="EMBL" id="JABBFZ010000038">
    <property type="protein sequence ID" value="NML35393.1"/>
    <property type="molecule type" value="Genomic_DNA"/>
</dbReference>
<protein>
    <submittedName>
        <fullName evidence="11">MFS transporter</fullName>
    </submittedName>
</protein>
<dbReference type="AlphaFoldDB" id="A0A7Y0A2P6"/>
<dbReference type="InterPro" id="IPR020846">
    <property type="entry name" value="MFS_dom"/>
</dbReference>
<keyword evidence="3" id="KW-0813">Transport</keyword>
<dbReference type="InterPro" id="IPR036259">
    <property type="entry name" value="MFS_trans_sf"/>
</dbReference>
<comment type="subcellular location">
    <subcellularLocation>
        <location evidence="1">Cell membrane</location>
        <topology evidence="1">Multi-pass membrane protein</topology>
    </subcellularLocation>
</comment>
<feature type="transmembrane region" description="Helical" evidence="9">
    <location>
        <begin position="103"/>
        <end position="122"/>
    </location>
</feature>
<dbReference type="Proteomes" id="UP000583127">
    <property type="component" value="Unassembled WGS sequence"/>
</dbReference>
<evidence type="ECO:0000313" key="11">
    <source>
        <dbReference type="EMBL" id="NML35393.1"/>
    </source>
</evidence>
<dbReference type="PANTHER" id="PTHR43528:SF3">
    <property type="entry name" value="CITRATE-PROTON SYMPORTER"/>
    <property type="match status" value="1"/>
</dbReference>
<gene>
    <name evidence="11" type="ORF">HHL14_31805</name>
</gene>
<evidence type="ECO:0000313" key="12">
    <source>
        <dbReference type="Proteomes" id="UP000583127"/>
    </source>
</evidence>
<feature type="transmembrane region" description="Helical" evidence="9">
    <location>
        <begin position="319"/>
        <end position="341"/>
    </location>
</feature>
<accession>A0A7Y0A2P6</accession>
<comment type="similarity">
    <text evidence="2">Belongs to the major facilitator superfamily. Metabolite:H+ Symporter (MHS) family (TC 2.A.1.6) family.</text>
</comment>
<keyword evidence="12" id="KW-1185">Reference proteome</keyword>
<feature type="transmembrane region" description="Helical" evidence="9">
    <location>
        <begin position="47"/>
        <end position="65"/>
    </location>
</feature>
<dbReference type="InterPro" id="IPR005829">
    <property type="entry name" value="Sugar_transporter_CS"/>
</dbReference>
<dbReference type="InterPro" id="IPR011701">
    <property type="entry name" value="MFS"/>
</dbReference>